<dbReference type="RefSeq" id="WP_146355140.1">
    <property type="nucleotide sequence ID" value="NZ_VOBR01000017.1"/>
</dbReference>
<dbReference type="EMBL" id="VOBR01000017">
    <property type="protein sequence ID" value="TWP49014.1"/>
    <property type="molecule type" value="Genomic_DNA"/>
</dbReference>
<accession>A0A563EPE8</accession>
<dbReference type="Gene3D" id="2.115.10.10">
    <property type="entry name" value="Tachylectin 2"/>
    <property type="match status" value="1"/>
</dbReference>
<evidence type="ECO:0000313" key="3">
    <source>
        <dbReference type="EMBL" id="TWP49014.1"/>
    </source>
</evidence>
<sequence length="642" mass="69310">MSTRLRSLCLAAAVTATTITALTAGAGTAAAAVTTTCKPVANIFTMQADGDLWLYQHADPVNGSGSWAGAKHIGNGWGGKTFAGADGRIYNITTWGDLRRLRYNGTGWDTFPGGVQYETIGSGWQRYLTERGKITVDATGRIYTLEGDQLRWWFFNEETRAWAPGSGGILDVGWGRFDAVTASGKGGLQARDSSGALHRFRHQGFDQLFQAYDVIPATRWRGYDKFFSAGGDVYYAVRPDTGQLLWNRFAEEDVSNWRTSTGSVIGTDWGTDVDITATTTDCTVTGLEESPYAPRDERVHATAILTPEGGGTHLVNSVADNKITDTHSTGSGWATDTIAGKYVGISRPVTVDGAGTAVVAATNVSFGEVELHTLRGGQWQRTGLRGGMDWAPTVTHRSNNTLAVYGASDFHDQTRGHVYVREQLPNGEFASWRPFGDRSSIYTGKPVVFTRGDVTTIVMDIHGTGQQDWFRHTPGSTPVRMGTFPKSDRGVTFTGDGKGGILAFGLKDVNGVLRPAVLREKADRSGFEDSWQIIESDIGNGGAYNHLDALLLPNGTIAMSLLSQNSRVFVTTSVAPGSTQFHPWQQVSPDTGGFIWPTTLALTRTGELALASRTDYSAHWLWTAPVPAEPSPTLQFTGGQIN</sequence>
<evidence type="ECO:0000256" key="1">
    <source>
        <dbReference type="SAM" id="SignalP"/>
    </source>
</evidence>
<dbReference type="OrthoDB" id="3660483at2"/>
<evidence type="ECO:0000259" key="2">
    <source>
        <dbReference type="Pfam" id="PF14517"/>
    </source>
</evidence>
<proteinExistence type="predicted"/>
<dbReference type="Gene3D" id="2.20.25.650">
    <property type="entry name" value="Tachylectin-2-like"/>
    <property type="match status" value="1"/>
</dbReference>
<feature type="domain" description="Tachylectin 2" evidence="2">
    <location>
        <begin position="46"/>
        <end position="271"/>
    </location>
</feature>
<dbReference type="Pfam" id="PF14517">
    <property type="entry name" value="Tachylectin"/>
    <property type="match status" value="1"/>
</dbReference>
<organism evidence="3 4">
    <name type="scientific">Lentzea tibetensis</name>
    <dbReference type="NCBI Taxonomy" id="2591470"/>
    <lineage>
        <taxon>Bacteria</taxon>
        <taxon>Bacillati</taxon>
        <taxon>Actinomycetota</taxon>
        <taxon>Actinomycetes</taxon>
        <taxon>Pseudonocardiales</taxon>
        <taxon>Pseudonocardiaceae</taxon>
        <taxon>Lentzea</taxon>
    </lineage>
</organism>
<gene>
    <name evidence="3" type="ORF">FKR81_25380</name>
</gene>
<evidence type="ECO:0000313" key="4">
    <source>
        <dbReference type="Proteomes" id="UP000316639"/>
    </source>
</evidence>
<keyword evidence="1" id="KW-0732">Signal</keyword>
<reference evidence="3 4" key="1">
    <citation type="submission" date="2019-07" db="EMBL/GenBank/DDBJ databases">
        <title>Lentzea xizangensis sp. nov., isolated from Qinghai-Tibetan Plateau Soils.</title>
        <authorList>
            <person name="Huang J."/>
        </authorList>
    </citation>
    <scope>NUCLEOTIDE SEQUENCE [LARGE SCALE GENOMIC DNA]</scope>
    <source>
        <strain evidence="3 4">FXJ1.1311</strain>
    </source>
</reference>
<keyword evidence="4" id="KW-1185">Reference proteome</keyword>
<feature type="signal peptide" evidence="1">
    <location>
        <begin position="1"/>
        <end position="31"/>
    </location>
</feature>
<feature type="chain" id="PRO_5022011657" description="Tachylectin 2 domain-containing protein" evidence="1">
    <location>
        <begin position="32"/>
        <end position="642"/>
    </location>
</feature>
<dbReference type="InterPro" id="IPR023294">
    <property type="entry name" value="Tachylectin2"/>
</dbReference>
<name>A0A563EPE8_9PSEU</name>
<dbReference type="Proteomes" id="UP000316639">
    <property type="component" value="Unassembled WGS sequence"/>
</dbReference>
<comment type="caution">
    <text evidence="3">The sequence shown here is derived from an EMBL/GenBank/DDBJ whole genome shotgun (WGS) entry which is preliminary data.</text>
</comment>
<protein>
    <recommendedName>
        <fullName evidence="2">Tachylectin 2 domain-containing protein</fullName>
    </recommendedName>
</protein>
<dbReference type="AlphaFoldDB" id="A0A563EPE8"/>